<comment type="subcellular location">
    <subcellularLocation>
        <location evidence="1">Cell membrane</location>
    </subcellularLocation>
</comment>
<dbReference type="Pfam" id="PF00932">
    <property type="entry name" value="LTD"/>
    <property type="match status" value="2"/>
</dbReference>
<evidence type="ECO:0000256" key="3">
    <source>
        <dbReference type="ARBA" id="ARBA00022729"/>
    </source>
</evidence>
<dbReference type="PANTHER" id="PTHR37957">
    <property type="entry name" value="BLR7070 PROTEIN"/>
    <property type="match status" value="1"/>
</dbReference>
<keyword evidence="4" id="KW-0677">Repeat</keyword>
<dbReference type="Gene3D" id="2.60.40.10">
    <property type="entry name" value="Immunoglobulins"/>
    <property type="match status" value="1"/>
</dbReference>
<name>A0ABT3FUI6_9BACT</name>
<feature type="domain" description="LTD" evidence="10">
    <location>
        <begin position="1120"/>
        <end position="1257"/>
    </location>
</feature>
<protein>
    <submittedName>
        <fullName evidence="11">Esterase-like activity of phytase family protein</fullName>
    </submittedName>
</protein>
<dbReference type="PROSITE" id="PS50835">
    <property type="entry name" value="IG_LIKE"/>
    <property type="match status" value="1"/>
</dbReference>
<keyword evidence="5" id="KW-0106">Calcium</keyword>
<dbReference type="InterPro" id="IPR013783">
    <property type="entry name" value="Ig-like_fold"/>
</dbReference>
<feature type="region of interest" description="Disordered" evidence="7">
    <location>
        <begin position="450"/>
        <end position="478"/>
    </location>
</feature>
<dbReference type="SUPFAM" id="SSF141072">
    <property type="entry name" value="CalX-like"/>
    <property type="match status" value="3"/>
</dbReference>
<evidence type="ECO:0000313" key="12">
    <source>
        <dbReference type="Proteomes" id="UP001207930"/>
    </source>
</evidence>
<keyword evidence="12" id="KW-1185">Reference proteome</keyword>
<dbReference type="Pfam" id="PF06977">
    <property type="entry name" value="SdiA-regulated"/>
    <property type="match status" value="1"/>
</dbReference>
<dbReference type="InterPro" id="IPR009722">
    <property type="entry name" value="YjiK/CarP"/>
</dbReference>
<dbReference type="RefSeq" id="WP_264502817.1">
    <property type="nucleotide sequence ID" value="NZ_JAPDDS010000012.1"/>
</dbReference>
<dbReference type="PROSITE" id="PS51841">
    <property type="entry name" value="LTD"/>
    <property type="match status" value="3"/>
</dbReference>
<evidence type="ECO:0000256" key="7">
    <source>
        <dbReference type="SAM" id="MobiDB-lite"/>
    </source>
</evidence>
<feature type="domain" description="LTD" evidence="10">
    <location>
        <begin position="300"/>
        <end position="474"/>
    </location>
</feature>
<evidence type="ECO:0000256" key="6">
    <source>
        <dbReference type="ARBA" id="ARBA00023136"/>
    </source>
</evidence>
<dbReference type="SMART" id="SM00237">
    <property type="entry name" value="Calx_beta"/>
    <property type="match status" value="2"/>
</dbReference>
<dbReference type="InterPro" id="IPR038081">
    <property type="entry name" value="CalX-like_sf"/>
</dbReference>
<gene>
    <name evidence="11" type="ORF">OKA04_19145</name>
</gene>
<dbReference type="Pfam" id="PF03160">
    <property type="entry name" value="Calx-beta"/>
    <property type="match status" value="2"/>
</dbReference>
<organism evidence="11 12">
    <name type="scientific">Luteolibacter flavescens</name>
    <dbReference type="NCBI Taxonomy" id="1859460"/>
    <lineage>
        <taxon>Bacteria</taxon>
        <taxon>Pseudomonadati</taxon>
        <taxon>Verrucomicrobiota</taxon>
        <taxon>Verrucomicrobiia</taxon>
        <taxon>Verrucomicrobiales</taxon>
        <taxon>Verrucomicrobiaceae</taxon>
        <taxon>Luteolibacter</taxon>
    </lineage>
</organism>
<dbReference type="Proteomes" id="UP001207930">
    <property type="component" value="Unassembled WGS sequence"/>
</dbReference>
<evidence type="ECO:0000313" key="11">
    <source>
        <dbReference type="EMBL" id="MCW1886864.1"/>
    </source>
</evidence>
<dbReference type="InterPro" id="IPR036415">
    <property type="entry name" value="Lamin_tail_dom_sf"/>
</dbReference>
<dbReference type="InterPro" id="IPR007110">
    <property type="entry name" value="Ig-like_dom"/>
</dbReference>
<dbReference type="InterPro" id="IPR036179">
    <property type="entry name" value="Ig-like_dom_sf"/>
</dbReference>
<keyword evidence="6" id="KW-0472">Membrane</keyword>
<dbReference type="Pfam" id="PF13449">
    <property type="entry name" value="Phytase-like"/>
    <property type="match status" value="1"/>
</dbReference>
<feature type="domain" description="Ig-like" evidence="9">
    <location>
        <begin position="644"/>
        <end position="740"/>
    </location>
</feature>
<evidence type="ECO:0000256" key="8">
    <source>
        <dbReference type="SAM" id="SignalP"/>
    </source>
</evidence>
<dbReference type="SUPFAM" id="SSF50956">
    <property type="entry name" value="Thermostable phytase (3-phytase)"/>
    <property type="match status" value="1"/>
</dbReference>
<reference evidence="11 12" key="1">
    <citation type="submission" date="2022-10" db="EMBL/GenBank/DDBJ databases">
        <title>Luteolibacter flavescens strain MCCC 1K03193, whole genome shotgun sequencing project.</title>
        <authorList>
            <person name="Zhao G."/>
            <person name="Shen L."/>
        </authorList>
    </citation>
    <scope>NUCLEOTIDE SEQUENCE [LARGE SCALE GENOMIC DNA]</scope>
    <source>
        <strain evidence="11 12">MCCC 1K03193</strain>
    </source>
</reference>
<feature type="signal peptide" evidence="8">
    <location>
        <begin position="1"/>
        <end position="23"/>
    </location>
</feature>
<evidence type="ECO:0000256" key="2">
    <source>
        <dbReference type="ARBA" id="ARBA00022475"/>
    </source>
</evidence>
<evidence type="ECO:0000259" key="9">
    <source>
        <dbReference type="PROSITE" id="PS50835"/>
    </source>
</evidence>
<keyword evidence="2" id="KW-1003">Cell membrane</keyword>
<evidence type="ECO:0000256" key="5">
    <source>
        <dbReference type="ARBA" id="ARBA00022837"/>
    </source>
</evidence>
<dbReference type="PANTHER" id="PTHR37957:SF1">
    <property type="entry name" value="PHYTASE-LIKE DOMAIN-CONTAINING PROTEIN"/>
    <property type="match status" value="1"/>
</dbReference>
<keyword evidence="3 8" id="KW-0732">Signal</keyword>
<dbReference type="Gene3D" id="2.60.40.2030">
    <property type="match status" value="2"/>
</dbReference>
<dbReference type="SUPFAM" id="SSF74853">
    <property type="entry name" value="Lamin A/C globular tail domain"/>
    <property type="match status" value="1"/>
</dbReference>
<dbReference type="Gene3D" id="2.60.40.1260">
    <property type="entry name" value="Lamin Tail domain"/>
    <property type="match status" value="1"/>
</dbReference>
<proteinExistence type="predicted"/>
<dbReference type="InterPro" id="IPR003644">
    <property type="entry name" value="Calx_beta"/>
</dbReference>
<dbReference type="InterPro" id="IPR027372">
    <property type="entry name" value="Phytase-like_dom"/>
</dbReference>
<evidence type="ECO:0000259" key="10">
    <source>
        <dbReference type="PROSITE" id="PS51841"/>
    </source>
</evidence>
<dbReference type="CDD" id="cd09971">
    <property type="entry name" value="SdiA-regulated"/>
    <property type="match status" value="1"/>
</dbReference>
<feature type="chain" id="PRO_5046035549" evidence="8">
    <location>
        <begin position="24"/>
        <end position="2049"/>
    </location>
</feature>
<dbReference type="EMBL" id="JAPDDS010000012">
    <property type="protein sequence ID" value="MCW1886864.1"/>
    <property type="molecule type" value="Genomic_DNA"/>
</dbReference>
<feature type="domain" description="LTD" evidence="10">
    <location>
        <begin position="19"/>
        <end position="138"/>
    </location>
</feature>
<evidence type="ECO:0000256" key="1">
    <source>
        <dbReference type="ARBA" id="ARBA00004236"/>
    </source>
</evidence>
<evidence type="ECO:0000256" key="4">
    <source>
        <dbReference type="ARBA" id="ARBA00022737"/>
    </source>
</evidence>
<accession>A0ABT3FUI6</accession>
<dbReference type="SUPFAM" id="SSF48726">
    <property type="entry name" value="Immunoglobulin"/>
    <property type="match status" value="1"/>
</dbReference>
<dbReference type="InterPro" id="IPR001322">
    <property type="entry name" value="Lamin_tail_dom"/>
</dbReference>
<sequence length="2049" mass="209224">MKPPRVLYPALLALAASLDPLHAQLVLTEINSDAAGGDFWELTNVGTTSQDIGGWKWIDSGQSLPAPAVQVLPAGTTIAAGESVIFISNAATSATWEAAWGPHPGVQKFVGGPGLGQNDSVRLYDSSDALIFTFSYAASQFTRADGSGSQGGHAGASAGGVASQSAILDPGFGTGSGRRYTAATVGAHGAYANASGGLNVGSPGVTGITTGGGPSVTLSLSAVPATFSESAANPASTGTVSRATATASDLVVNLSSSDTTEATVPSTVTILANQTSATFPITAVNDSFPDGDKAVTITATATNATSPTVGLTVQDDGDVLDRSFMLTEVHSSPSATSPANAEDFWELTNIGTVTKDISGYSWHDSGRSGASAAAYKLPNGATIAAGESVIFTVMPVADFRAWWGIPDGVQVFQTTGAPGLGKGDGISFFDAQQNELFYFSYGVGGFTKEDGTPSVSENPANPTDVADPGHAGVAAGGTESQTVIWVPTSGTATPRYTAATGTNYGSFTAAVGTDTGSPGITEGIAGAGTVSIASASITEGNSGTSTLALDVTRSDTASAFTVAYAVTGGTADSSDFTLASGTLTFTAGGAATQPINITVHGDTVGEPDETVIVTLSNVVNATGTTLIGTGTGIGTILNDDIIPPTIALQPEGTSITSGGVTTLLVNATGSPAPTIQWYRGASGDVSNPVSGATSRVFVTPALTTDTSFWARVSNGSTHVDSSSALVSIAPAVTSVDLSTYLRVGRHNLPHPSRDTAPAGNLLAEEASGVAYNWDTDTLFVIGDGGQSVTQVTKTGKLVDTMTLGAGASSQGTEFYDPEGITYIGNGEFVFTEERDRQAVKFTYVPGTTLARSATRTMKLGTTIGNIGLEGLSYDPQTNGFLFVKESGPMAIFQATINFDTLTASNGSPTTVNSVNLFDPALAGTLDMSDVFAFSNLPSMAGQPQAGNMLIISQESAKIVNVDRAGSVANSLTLVADAGNISIQDQTHEGVTMDRTGRLYVVSENGGGTSAFPQVWVFAPSEAINQAPTSIALNNSVTSLAENTVTASAIKVADILVTDDGLGTNGLTVTGADAAFFQITGNALFLKAGTTLNHLTKPTFSVSVEVDDTSVGNTPDASVNYTLTITPPPTGTPTLVITEVASWSSGNSTVAADWFEVTNIGTATADITNWRMDDSAPNLSTSVPLVGITSIAPGESVIFLEVANKTTDFINVWFGGNAPAGLQFGTYVGSGVGLSTGGDAINLFDSAGNIQANVVFGANAPAVPGPFRTFDNAAGANNATISTLSSVGVNGAYSVTDMVNATTSGTLIGSPGTIGSGMPTISITATDATASEDGPDSGTFRVSRTGATSAPLTANFTVTGTASAADFTPAIGTSAVIPAGQSFVDITITPVADSLVEGSESLTLTLFDTGSYDVGTPDSATVAIADSSFASWLAANGYTSLGMDLDSDNDGYTDGMEFFFNQSPNSGADLANLPKVFANGGGLQLGYTRLTNAFGLNGELQVSGDLQGWTPAILGLDYTVASSVVNGDETTVTYDLPGTGPSQPSPSAGYLVANASDPIGATLGGVRVVNEGLVGVGRMSGENVDKFGETQGASSGLFITDWAYDGSQFSGIFHVLPDRGYGDGTSNYAARLHEVDFTFSPYYGTTPVAQTQVMADYVDSTKFTYQDGAKVKFTTGLNPDTVAGVVGARTGTLFGQTVGLATAANGEGGAQESLLSFDAEAIHLFPDGSGYVSDEYGTYIARFDATKKITGLTQLPGAAQPHNATGGLKFDSIGAPANGRRNNQGLEGMSVTPDGTRLFAMLQSATVQDTAGSAQQTRNHARLYVYDIAGGNRENPVAIGEYIVRLPQIDLDPSTSPSSLTGTAAQSEIVALGPNSFLMLPRDGNGLGKGTLVPITFKSVQLVDFASATNILGQYDNAGQAVSPGGVLAEGVKAAATAEVINMLQQDDLAKFGMNTTIPANSNTLNEKIEGMALVPDLSTEQANDFFLFVANDNDFQSSDVRMLNAAGQVVSRGDGRLNAGITNDAMFYVWRLTIDAGGKFFRMDVKENP</sequence>
<comment type="caution">
    <text evidence="11">The sequence shown here is derived from an EMBL/GenBank/DDBJ whole genome shotgun (WGS) entry which is preliminary data.</text>
</comment>